<keyword evidence="1 2" id="KW-0732">Signal</keyword>
<protein>
    <submittedName>
        <fullName evidence="4">Protein of uncharacterized function (DUF1471)</fullName>
    </submittedName>
</protein>
<dbReference type="NCBIfam" id="NF007400">
    <property type="entry name" value="PRK09929.1"/>
    <property type="match status" value="1"/>
</dbReference>
<dbReference type="InterPro" id="IPR036275">
    <property type="entry name" value="YdgH-like_sf"/>
</dbReference>
<sequence>MKLFRALTTLVLLGAFSSGAIAAELLTKEELSKSPDQYEKIGTIVTSGELAPIDAKAELSKKADELGGNYYVITSTNTNTKIHASADVYKKK</sequence>
<evidence type="ECO:0000256" key="2">
    <source>
        <dbReference type="SAM" id="SignalP"/>
    </source>
</evidence>
<dbReference type="AlphaFoldDB" id="A0A0T9T856"/>
<dbReference type="PANTHER" id="PTHR34156:SF8">
    <property type="entry name" value="PERIPLASMIC PROTEIN"/>
    <property type="match status" value="1"/>
</dbReference>
<dbReference type="InterPro" id="IPR051096">
    <property type="entry name" value="BhsA/McbA_stress_biofilm_assoc"/>
</dbReference>
<name>A0A0T9T856_YERAE</name>
<accession>A0A0T9T856</accession>
<dbReference type="InterPro" id="IPR025543">
    <property type="entry name" value="Dodecin-like"/>
</dbReference>
<dbReference type="OrthoDB" id="6520115at2"/>
<dbReference type="Proteomes" id="UP000040088">
    <property type="component" value="Unassembled WGS sequence"/>
</dbReference>
<dbReference type="RefSeq" id="WP_050125069.1">
    <property type="nucleotide sequence ID" value="NZ_CABHPU010000090.1"/>
</dbReference>
<feature type="chain" id="PRO_5006697491" evidence="2">
    <location>
        <begin position="23"/>
        <end position="92"/>
    </location>
</feature>
<evidence type="ECO:0000313" key="4">
    <source>
        <dbReference type="EMBL" id="CNK67187.1"/>
    </source>
</evidence>
<dbReference type="Gene3D" id="3.30.1660.10">
    <property type="entry name" value="Flavin-binding protein dodecin"/>
    <property type="match status" value="1"/>
</dbReference>
<feature type="signal peptide" evidence="2">
    <location>
        <begin position="1"/>
        <end position="22"/>
    </location>
</feature>
<dbReference type="GeneID" id="61902882"/>
<dbReference type="SUPFAM" id="SSF159871">
    <property type="entry name" value="YdgH-like"/>
    <property type="match status" value="1"/>
</dbReference>
<dbReference type="PANTHER" id="PTHR34156">
    <property type="entry name" value="OUTER MEMBRANE PROTEIN-RELATED-RELATED"/>
    <property type="match status" value="1"/>
</dbReference>
<evidence type="ECO:0000313" key="5">
    <source>
        <dbReference type="Proteomes" id="UP000040088"/>
    </source>
</evidence>
<dbReference type="InterPro" id="IPR010854">
    <property type="entry name" value="YdgH/BhsA/McbA-like_dom"/>
</dbReference>
<dbReference type="Pfam" id="PF07338">
    <property type="entry name" value="YdgH_BhsA-like"/>
    <property type="match status" value="1"/>
</dbReference>
<feature type="domain" description="YdgH/BhsA/McbA-like" evidence="3">
    <location>
        <begin position="38"/>
        <end position="90"/>
    </location>
</feature>
<dbReference type="EMBL" id="CQEM01000002">
    <property type="protein sequence ID" value="CNK67187.1"/>
    <property type="molecule type" value="Genomic_DNA"/>
</dbReference>
<evidence type="ECO:0000256" key="1">
    <source>
        <dbReference type="ARBA" id="ARBA00022729"/>
    </source>
</evidence>
<gene>
    <name evidence="4" type="ORF">ERS008460_00521</name>
</gene>
<organism evidence="4 5">
    <name type="scientific">Yersinia aleksiciae</name>
    <dbReference type="NCBI Taxonomy" id="263819"/>
    <lineage>
        <taxon>Bacteria</taxon>
        <taxon>Pseudomonadati</taxon>
        <taxon>Pseudomonadota</taxon>
        <taxon>Gammaproteobacteria</taxon>
        <taxon>Enterobacterales</taxon>
        <taxon>Yersiniaceae</taxon>
        <taxon>Yersinia</taxon>
    </lineage>
</organism>
<proteinExistence type="predicted"/>
<evidence type="ECO:0000259" key="3">
    <source>
        <dbReference type="Pfam" id="PF07338"/>
    </source>
</evidence>
<reference evidence="5" key="1">
    <citation type="submission" date="2015-03" db="EMBL/GenBank/DDBJ databases">
        <authorList>
            <consortium name="Pathogen Informatics"/>
        </authorList>
    </citation>
    <scope>NUCLEOTIDE SEQUENCE [LARGE SCALE GENOMIC DNA]</scope>
    <source>
        <strain evidence="5">IP27925</strain>
    </source>
</reference>